<sequence length="86" mass="10174">MSEKNGLLPKKINEALLIGSIFPVPFGIFSLFMLYWLIDSETPKEVVYLITFIISVFTFLIPLCLHIFRQKFWLKKHPYLLKKKNN</sequence>
<keyword evidence="1" id="KW-0472">Membrane</keyword>
<name>A0A6H0WEW7_9BACI</name>
<organism evidence="2 3">
    <name type="scientific">Bacillus tequilensis</name>
    <dbReference type="NCBI Taxonomy" id="227866"/>
    <lineage>
        <taxon>Bacteria</taxon>
        <taxon>Bacillati</taxon>
        <taxon>Bacillota</taxon>
        <taxon>Bacilli</taxon>
        <taxon>Bacillales</taxon>
        <taxon>Bacillaceae</taxon>
        <taxon>Bacillus</taxon>
    </lineage>
</organism>
<dbReference type="Proteomes" id="UP000501914">
    <property type="component" value="Chromosome"/>
</dbReference>
<keyword evidence="3" id="KW-1185">Reference proteome</keyword>
<dbReference type="RefSeq" id="WP_167871887.1">
    <property type="nucleotide sequence ID" value="NZ_CP048852.1"/>
</dbReference>
<protein>
    <submittedName>
        <fullName evidence="2">Uncharacterized protein</fullName>
    </submittedName>
</protein>
<dbReference type="AlphaFoldDB" id="A0A6H0WEW7"/>
<feature type="transmembrane region" description="Helical" evidence="1">
    <location>
        <begin position="12"/>
        <end position="35"/>
    </location>
</feature>
<evidence type="ECO:0000313" key="3">
    <source>
        <dbReference type="Proteomes" id="UP000501914"/>
    </source>
</evidence>
<evidence type="ECO:0000256" key="1">
    <source>
        <dbReference type="SAM" id="Phobius"/>
    </source>
</evidence>
<accession>A0A6H0WEW7</accession>
<proteinExistence type="predicted"/>
<dbReference type="KEGG" id="bteq:G4P54_04285"/>
<evidence type="ECO:0000313" key="2">
    <source>
        <dbReference type="EMBL" id="QIW79081.1"/>
    </source>
</evidence>
<keyword evidence="1" id="KW-0812">Transmembrane</keyword>
<gene>
    <name evidence="2" type="ORF">G4P54_04285</name>
</gene>
<keyword evidence="1" id="KW-1133">Transmembrane helix</keyword>
<feature type="transmembrane region" description="Helical" evidence="1">
    <location>
        <begin position="47"/>
        <end position="68"/>
    </location>
</feature>
<reference evidence="2 3" key="1">
    <citation type="submission" date="2020-02" db="EMBL/GenBank/DDBJ databases">
        <title>Genome sequencing, annotation and comparative genomic analysis of Bacillus tequilensis EA-CB0015, an effective biological control agent against Pseudocercospora fijiensis in banana plants.</title>
        <authorList>
            <person name="Cuellar-Gaviria T.Z."/>
            <person name="Ju K.-S."/>
            <person name="Villegas-Escobar V."/>
        </authorList>
    </citation>
    <scope>NUCLEOTIDE SEQUENCE [LARGE SCALE GENOMIC DNA]</scope>
    <source>
        <strain evidence="2 3">EA-CB0015</strain>
    </source>
</reference>
<dbReference type="EMBL" id="CP048852">
    <property type="protein sequence ID" value="QIW79081.1"/>
    <property type="molecule type" value="Genomic_DNA"/>
</dbReference>